<dbReference type="GO" id="GO:0009097">
    <property type="term" value="P:isoleucine biosynthetic process"/>
    <property type="evidence" value="ECO:0007669"/>
    <property type="project" value="TreeGrafter"/>
</dbReference>
<proteinExistence type="inferred from homology"/>
<evidence type="ECO:0000256" key="7">
    <source>
        <dbReference type="ARBA" id="ARBA00022490"/>
    </source>
</evidence>
<dbReference type="InterPro" id="IPR050147">
    <property type="entry name" value="Ser/Thr_Dehydratase"/>
</dbReference>
<dbReference type="PANTHER" id="PTHR48078:SF2">
    <property type="entry name" value="CATABOLIC L-SERINE_THREONINE DEHYDRATASE"/>
    <property type="match status" value="1"/>
</dbReference>
<dbReference type="FunFam" id="3.40.50.1100:FF:000040">
    <property type="entry name" value="L-serine dehydratase, putative"/>
    <property type="match status" value="1"/>
</dbReference>
<keyword evidence="6" id="KW-0312">Gluconeogenesis</keyword>
<dbReference type="Gene3D" id="3.40.50.1100">
    <property type="match status" value="2"/>
</dbReference>
<evidence type="ECO:0000313" key="13">
    <source>
        <dbReference type="Proteomes" id="UP000298138"/>
    </source>
</evidence>
<evidence type="ECO:0000256" key="10">
    <source>
        <dbReference type="ARBA" id="ARBA00049406"/>
    </source>
</evidence>
<dbReference type="EMBL" id="ML220132">
    <property type="protein sequence ID" value="TGZ79295.1"/>
    <property type="molecule type" value="Genomic_DNA"/>
</dbReference>
<dbReference type="GO" id="GO:0006567">
    <property type="term" value="P:L-threonine catabolic process"/>
    <property type="evidence" value="ECO:0007669"/>
    <property type="project" value="TreeGrafter"/>
</dbReference>
<comment type="similarity">
    <text evidence="4">Belongs to the serine/threonine dehydratase family.</text>
</comment>
<dbReference type="STRING" id="341454.A0A4S2MQD7"/>
<keyword evidence="9" id="KW-0456">Lyase</keyword>
<evidence type="ECO:0000256" key="9">
    <source>
        <dbReference type="ARBA" id="ARBA00023239"/>
    </source>
</evidence>
<feature type="domain" description="Tryptophan synthase beta chain-like PALP" evidence="11">
    <location>
        <begin position="18"/>
        <end position="315"/>
    </location>
</feature>
<dbReference type="Pfam" id="PF00291">
    <property type="entry name" value="PALP"/>
    <property type="match status" value="1"/>
</dbReference>
<dbReference type="InParanoid" id="A0A4S2MQD7"/>
<evidence type="ECO:0000256" key="8">
    <source>
        <dbReference type="ARBA" id="ARBA00022898"/>
    </source>
</evidence>
<organism evidence="12 13">
    <name type="scientific">Ascodesmis nigricans</name>
    <dbReference type="NCBI Taxonomy" id="341454"/>
    <lineage>
        <taxon>Eukaryota</taxon>
        <taxon>Fungi</taxon>
        <taxon>Dikarya</taxon>
        <taxon>Ascomycota</taxon>
        <taxon>Pezizomycotina</taxon>
        <taxon>Pezizomycetes</taxon>
        <taxon>Pezizales</taxon>
        <taxon>Ascodesmidaceae</taxon>
        <taxon>Ascodesmis</taxon>
    </lineage>
</organism>
<dbReference type="OrthoDB" id="7773036at2759"/>
<comment type="subcellular location">
    <subcellularLocation>
        <location evidence="2">Cytoplasm</location>
    </subcellularLocation>
</comment>
<keyword evidence="8" id="KW-0663">Pyridoxal phosphate</keyword>
<dbReference type="GO" id="GO:0004794">
    <property type="term" value="F:threonine deaminase activity"/>
    <property type="evidence" value="ECO:0007669"/>
    <property type="project" value="TreeGrafter"/>
</dbReference>
<dbReference type="GO" id="GO:0006094">
    <property type="term" value="P:gluconeogenesis"/>
    <property type="evidence" value="ECO:0007669"/>
    <property type="project" value="UniProtKB-KW"/>
</dbReference>
<keyword evidence="13" id="KW-1185">Reference proteome</keyword>
<evidence type="ECO:0000256" key="6">
    <source>
        <dbReference type="ARBA" id="ARBA00022432"/>
    </source>
</evidence>
<comment type="cofactor">
    <cofactor evidence="1">
        <name>pyridoxal 5'-phosphate</name>
        <dbReference type="ChEBI" id="CHEBI:597326"/>
    </cofactor>
</comment>
<dbReference type="EC" id="4.3.1.17" evidence="5"/>
<dbReference type="InterPro" id="IPR036052">
    <property type="entry name" value="TrpB-like_PALP_sf"/>
</dbReference>
<evidence type="ECO:0000256" key="1">
    <source>
        <dbReference type="ARBA" id="ARBA00001933"/>
    </source>
</evidence>
<dbReference type="SUPFAM" id="SSF53686">
    <property type="entry name" value="Tryptophan synthase beta subunit-like PLP-dependent enzymes"/>
    <property type="match status" value="1"/>
</dbReference>
<dbReference type="InterPro" id="IPR001926">
    <property type="entry name" value="TrpB-like_PALP"/>
</dbReference>
<keyword evidence="7" id="KW-0963">Cytoplasm</keyword>
<dbReference type="FunCoup" id="A0A4S2MQD7">
    <property type="interactions" value="463"/>
</dbReference>
<dbReference type="GO" id="GO:0006565">
    <property type="term" value="P:L-serine catabolic process"/>
    <property type="evidence" value="ECO:0007669"/>
    <property type="project" value="TreeGrafter"/>
</dbReference>
<evidence type="ECO:0000256" key="2">
    <source>
        <dbReference type="ARBA" id="ARBA00004496"/>
    </source>
</evidence>
<comment type="pathway">
    <text evidence="3">Carbohydrate biosynthesis; gluconeogenesis.</text>
</comment>
<dbReference type="GO" id="GO:0030170">
    <property type="term" value="F:pyridoxal phosphate binding"/>
    <property type="evidence" value="ECO:0007669"/>
    <property type="project" value="InterPro"/>
</dbReference>
<sequence>MTIQDTTSAHGPVPKLPWRKTPLIESRALSVLLGCQVYMKMEMFQPSGSFKSRGIGNHCLRAVEACPAGSPPVHFYASSGGNAGLAAVMAARSLGQKCTVVVPEATKEFMREKLRLAGGEVFTYGKSWVECDQECRRLLALDPDGVYCPPFDDPAIWEGHSYLMDEIYDEIGRPDAVVTAVGGGGLLIGIMEGLDRYQDGYDVPVLAMETLGADSLHQSLKEDQLVALPAITSIATSLGARQVAKKAFEVARRPNVRSGVVTDAQAASACVRLLDDERIAIEISCGAAMAAIYSGALKKSFRLTSESKVVVIVCGGNSINLATLEEYREVYHKPLVAEETV</sequence>
<dbReference type="PROSITE" id="PS00165">
    <property type="entry name" value="DEHYDRATASE_SER_THR"/>
    <property type="match status" value="1"/>
</dbReference>
<dbReference type="GO" id="GO:0005737">
    <property type="term" value="C:cytoplasm"/>
    <property type="evidence" value="ECO:0007669"/>
    <property type="project" value="UniProtKB-SubCell"/>
</dbReference>
<accession>A0A4S2MQD7</accession>
<protein>
    <recommendedName>
        <fullName evidence="5">L-serine ammonia-lyase</fullName>
        <ecNumber evidence="5">4.3.1.17</ecNumber>
    </recommendedName>
</protein>
<evidence type="ECO:0000313" key="12">
    <source>
        <dbReference type="EMBL" id="TGZ79295.1"/>
    </source>
</evidence>
<name>A0A4S2MQD7_9PEZI</name>
<dbReference type="InterPro" id="IPR000634">
    <property type="entry name" value="Ser/Thr_deHydtase_PyrdxlP-BS"/>
</dbReference>
<dbReference type="GO" id="GO:0003941">
    <property type="term" value="F:L-serine ammonia-lyase activity"/>
    <property type="evidence" value="ECO:0007669"/>
    <property type="project" value="UniProtKB-EC"/>
</dbReference>
<evidence type="ECO:0000256" key="5">
    <source>
        <dbReference type="ARBA" id="ARBA00012093"/>
    </source>
</evidence>
<dbReference type="Proteomes" id="UP000298138">
    <property type="component" value="Unassembled WGS sequence"/>
</dbReference>
<gene>
    <name evidence="12" type="ORF">EX30DRAFT_373075</name>
</gene>
<dbReference type="PANTHER" id="PTHR48078">
    <property type="entry name" value="THREONINE DEHYDRATASE, MITOCHONDRIAL-RELATED"/>
    <property type="match status" value="1"/>
</dbReference>
<evidence type="ECO:0000259" key="11">
    <source>
        <dbReference type="Pfam" id="PF00291"/>
    </source>
</evidence>
<dbReference type="AlphaFoldDB" id="A0A4S2MQD7"/>
<reference evidence="12 13" key="1">
    <citation type="submission" date="2019-04" db="EMBL/GenBank/DDBJ databases">
        <title>Comparative genomics and transcriptomics to analyze fruiting body development in filamentous ascomycetes.</title>
        <authorList>
            <consortium name="DOE Joint Genome Institute"/>
            <person name="Lutkenhaus R."/>
            <person name="Traeger S."/>
            <person name="Breuer J."/>
            <person name="Kuo A."/>
            <person name="Lipzen A."/>
            <person name="Pangilinan J."/>
            <person name="Dilworth D."/>
            <person name="Sandor L."/>
            <person name="Poggeler S."/>
            <person name="Barry K."/>
            <person name="Grigoriev I.V."/>
            <person name="Nowrousian M."/>
        </authorList>
    </citation>
    <scope>NUCLEOTIDE SEQUENCE [LARGE SCALE GENOMIC DNA]</scope>
    <source>
        <strain evidence="12 13">CBS 389.68</strain>
    </source>
</reference>
<evidence type="ECO:0000256" key="3">
    <source>
        <dbReference type="ARBA" id="ARBA00004742"/>
    </source>
</evidence>
<evidence type="ECO:0000256" key="4">
    <source>
        <dbReference type="ARBA" id="ARBA00010869"/>
    </source>
</evidence>
<comment type="catalytic activity">
    <reaction evidence="10">
        <text>L-serine = pyruvate + NH4(+)</text>
        <dbReference type="Rhea" id="RHEA:19169"/>
        <dbReference type="ChEBI" id="CHEBI:15361"/>
        <dbReference type="ChEBI" id="CHEBI:28938"/>
        <dbReference type="ChEBI" id="CHEBI:33384"/>
        <dbReference type="EC" id="4.3.1.17"/>
    </reaction>
</comment>